<evidence type="ECO:0000313" key="2">
    <source>
        <dbReference type="EMBL" id="AFL04879.1"/>
    </source>
</evidence>
<protein>
    <submittedName>
        <fullName evidence="2">Uncharacterized protein</fullName>
    </submittedName>
</protein>
<name>I3WJ16_BIFBI</name>
<reference evidence="2 3" key="1">
    <citation type="journal article" date="2012" name="J. Bacteriol.">
        <title>Complete Genome Sequence of the Probiotic Bacterium Bifidobacterium bifidum Strain BGN4.</title>
        <authorList>
            <person name="Yu D.S."/>
            <person name="Jeong H."/>
            <person name="Lee D.H."/>
            <person name="Kwon S.K."/>
            <person name="Song J.Y."/>
            <person name="Kim B.K."/>
            <person name="Park M.S."/>
            <person name="Ji G.E."/>
            <person name="Oh T.K."/>
            <person name="Kim J.F."/>
        </authorList>
    </citation>
    <scope>NUCLEOTIDE SEQUENCE [LARGE SCALE GENOMIC DNA]</scope>
    <source>
        <strain evidence="2 3">BGN4</strain>
    </source>
</reference>
<proteinExistence type="predicted"/>
<dbReference type="EMBL" id="CP001361">
    <property type="protein sequence ID" value="AFL04879.1"/>
    <property type="molecule type" value="Genomic_DNA"/>
</dbReference>
<dbReference type="HOGENOM" id="CLU_3247862_0_0_11"/>
<dbReference type="AlphaFoldDB" id="I3WJ16"/>
<evidence type="ECO:0000313" key="3">
    <source>
        <dbReference type="Proteomes" id="UP000006173"/>
    </source>
</evidence>
<feature type="region of interest" description="Disordered" evidence="1">
    <location>
        <begin position="17"/>
        <end position="42"/>
    </location>
</feature>
<accession>I3WJ16</accession>
<feature type="compositionally biased region" description="Basic and acidic residues" evidence="1">
    <location>
        <begin position="23"/>
        <end position="42"/>
    </location>
</feature>
<organism evidence="2 3">
    <name type="scientific">Bifidobacterium bifidum BGN4</name>
    <dbReference type="NCBI Taxonomy" id="484020"/>
    <lineage>
        <taxon>Bacteria</taxon>
        <taxon>Bacillati</taxon>
        <taxon>Actinomycetota</taxon>
        <taxon>Actinomycetes</taxon>
        <taxon>Bifidobacteriales</taxon>
        <taxon>Bifidobacteriaceae</taxon>
        <taxon>Bifidobacterium</taxon>
    </lineage>
</organism>
<gene>
    <name evidence="2" type="ORF">BBB_1287</name>
</gene>
<sequence>MKRSLVSDAIAAWTAATGNRRAQPADRDEIQEWRRESSASAE</sequence>
<dbReference type="Proteomes" id="UP000006173">
    <property type="component" value="Chromosome"/>
</dbReference>
<evidence type="ECO:0000256" key="1">
    <source>
        <dbReference type="SAM" id="MobiDB-lite"/>
    </source>
</evidence>
<dbReference type="KEGG" id="bbf:BBB_1287"/>